<comment type="pathway">
    <text evidence="3 12">Amino-acid biosynthesis; L-valine biosynthesis; L-valine from pyruvate: step 4/4.</text>
</comment>
<keyword evidence="6 12" id="KW-0032">Aminotransferase</keyword>
<dbReference type="InterPro" id="IPR043131">
    <property type="entry name" value="BCAT-like_N"/>
</dbReference>
<evidence type="ECO:0000256" key="5">
    <source>
        <dbReference type="ARBA" id="ARBA00009320"/>
    </source>
</evidence>
<proteinExistence type="inferred from homology"/>
<evidence type="ECO:0000313" key="16">
    <source>
        <dbReference type="Proteomes" id="UP001150924"/>
    </source>
</evidence>
<dbReference type="Gene3D" id="3.20.10.10">
    <property type="entry name" value="D-amino Acid Aminotransferase, subunit A, domain 2"/>
    <property type="match status" value="1"/>
</dbReference>
<comment type="similarity">
    <text evidence="5 12">Belongs to the class-IV pyridoxal-phosphate-dependent aminotransferase family.</text>
</comment>
<protein>
    <recommendedName>
        <fullName evidence="12">Branched-chain-amino-acid aminotransferase</fullName>
        <shortName evidence="12">BCAT</shortName>
        <ecNumber evidence="12">2.6.1.42</ecNumber>
    </recommendedName>
</protein>
<evidence type="ECO:0000256" key="13">
    <source>
        <dbReference type="SAM" id="MobiDB-lite"/>
    </source>
</evidence>
<name>A0A9X3EQ95_9BACT</name>
<dbReference type="FunFam" id="3.20.10.10:FF:000002">
    <property type="entry name" value="D-alanine aminotransferase"/>
    <property type="match status" value="1"/>
</dbReference>
<dbReference type="InterPro" id="IPR036038">
    <property type="entry name" value="Aminotransferase-like"/>
</dbReference>
<feature type="region of interest" description="Disordered" evidence="13">
    <location>
        <begin position="559"/>
        <end position="587"/>
    </location>
</feature>
<evidence type="ECO:0000256" key="6">
    <source>
        <dbReference type="ARBA" id="ARBA00022576"/>
    </source>
</evidence>
<sequence length="929" mass="100636">MGASRPNATSAANSWTVTVALVVAGVPPPARADPPAEDGPVVAVAPVEVVVDFDRPPPELAAPPVAALGHAQELAASGRFAEAAQLFEAQWQATGDPRFLYHAALARSRAEQHALALRLLDECMRRMSAGGRPPEPVHRHLEAARARELQATVPVDLQLFEGSQPVPDATLAAARLALRKLGPAGEPVPGNSFETVGRPTNGLHLDPGRWQVDLDVPGFAPARLVAEAAPSWSLQLHRRKVVVDLRFAPERALRGGQLRLQALDHASPFALERPLAGPTTTVTLTPGVWRLQVRARRHGADMDLAIRPGQPPIDVVLARRKPVDDPQLKRAPKLMFGLFGGFVATYFTGVGLLVAAANREKRAERRDAAAHEEAGVEPGATEIDPAAAAAIEASYPAARWHRDLEFAGDLHTAGAVIAGASLGSIATLLPLAFRARRRALVLELGLGGVLLAGGGGWLGFALGERERLLDHPELRVTAARLERTDGQRIAAALFAGLGAGLVLFSGIALLHDAADRRKRARVSDRAVGRPRPVRLVARGPVLRSRGRRSDAGLLSAAGRQAIPPESRPSTACMCSERPSSDVPRDMSMRCGRRGSVSWLAPAPAERGRRAGGCAVASRQFPLASSAPHGHLLRWQVRRRRRCGRQRAHARAGLRSRLFRGIRGYLAADGRQINLFRVSDHITRLMHSARVLHMRLPGDHAETCGLVGELLRRNEVHHDVYVRPLVLNGSTKLAPVMREEDSVLAIYCLPLQRYMEKDAIDVCVSSWRRATDNAIPARTKATGLYLNSALARREAHDNGYDEAIFLTEYGKVSEGSAEHVFIIRDDVLYTPPSTEDNLDGITRRSLIALATEDLGLKVVERVIGRTELYVADELFLCGTGAQIQAVRSVDKRTIGNGGIGPVTARLTEHFNNVVRGRVEARRDWLTPVWE</sequence>
<comment type="catalytic activity">
    <reaction evidence="10 12">
        <text>L-isoleucine + 2-oxoglutarate = (S)-3-methyl-2-oxopentanoate + L-glutamate</text>
        <dbReference type="Rhea" id="RHEA:24801"/>
        <dbReference type="ChEBI" id="CHEBI:16810"/>
        <dbReference type="ChEBI" id="CHEBI:29985"/>
        <dbReference type="ChEBI" id="CHEBI:35146"/>
        <dbReference type="ChEBI" id="CHEBI:58045"/>
        <dbReference type="EC" id="2.6.1.42"/>
    </reaction>
</comment>
<dbReference type="GO" id="GO:0004084">
    <property type="term" value="F:branched-chain-amino-acid transaminase activity"/>
    <property type="evidence" value="ECO:0007669"/>
    <property type="project" value="UniProtKB-EC"/>
</dbReference>
<dbReference type="GO" id="GO:0008652">
    <property type="term" value="P:amino acid biosynthetic process"/>
    <property type="evidence" value="ECO:0007669"/>
    <property type="project" value="UniProtKB-KW"/>
</dbReference>
<dbReference type="EMBL" id="JAPNKE010000002">
    <property type="protein sequence ID" value="MCY1007861.1"/>
    <property type="molecule type" value="Genomic_DNA"/>
</dbReference>
<evidence type="ECO:0000256" key="3">
    <source>
        <dbReference type="ARBA" id="ARBA00004931"/>
    </source>
</evidence>
<gene>
    <name evidence="12" type="primary">ilvE</name>
    <name evidence="15" type="ORF">OV079_20340</name>
</gene>
<dbReference type="RefSeq" id="WP_267770498.1">
    <property type="nucleotide sequence ID" value="NZ_JAPNKE010000002.1"/>
</dbReference>
<evidence type="ECO:0000256" key="10">
    <source>
        <dbReference type="ARBA" id="ARBA00048798"/>
    </source>
</evidence>
<keyword evidence="14" id="KW-0812">Transmembrane</keyword>
<evidence type="ECO:0000256" key="14">
    <source>
        <dbReference type="SAM" id="Phobius"/>
    </source>
</evidence>
<dbReference type="InterPro" id="IPR005785">
    <property type="entry name" value="B_amino_transI"/>
</dbReference>
<dbReference type="InterPro" id="IPR001544">
    <property type="entry name" value="Aminotrans_IV"/>
</dbReference>
<comment type="pathway">
    <text evidence="4 12">Amino-acid biosynthesis; L-leucine biosynthesis; L-leucine from 3-methyl-2-oxobutanoate: step 4/4.</text>
</comment>
<comment type="function">
    <text evidence="12">Acts on leucine, isoleucine and valine.</text>
</comment>
<evidence type="ECO:0000256" key="7">
    <source>
        <dbReference type="ARBA" id="ARBA00022679"/>
    </source>
</evidence>
<dbReference type="Pfam" id="PF01063">
    <property type="entry name" value="Aminotran_4"/>
    <property type="match status" value="1"/>
</dbReference>
<dbReference type="AlphaFoldDB" id="A0A9X3EQ95"/>
<dbReference type="InterPro" id="IPR050571">
    <property type="entry name" value="Class-IV_PLP-Dep_Aminotrnsfr"/>
</dbReference>
<comment type="cofactor">
    <cofactor evidence="1 12">
        <name>pyridoxal 5'-phosphate</name>
        <dbReference type="ChEBI" id="CHEBI:597326"/>
    </cofactor>
</comment>
<comment type="catalytic activity">
    <reaction evidence="11 12">
        <text>L-leucine + 2-oxoglutarate = 4-methyl-2-oxopentanoate + L-glutamate</text>
        <dbReference type="Rhea" id="RHEA:18321"/>
        <dbReference type="ChEBI" id="CHEBI:16810"/>
        <dbReference type="ChEBI" id="CHEBI:17865"/>
        <dbReference type="ChEBI" id="CHEBI:29985"/>
        <dbReference type="ChEBI" id="CHEBI:57427"/>
        <dbReference type="EC" id="2.6.1.42"/>
    </reaction>
</comment>
<feature type="compositionally biased region" description="Basic and acidic residues" evidence="13">
    <location>
        <begin position="578"/>
        <end position="587"/>
    </location>
</feature>
<comment type="catalytic activity">
    <reaction evidence="9 12">
        <text>L-valine + 2-oxoglutarate = 3-methyl-2-oxobutanoate + L-glutamate</text>
        <dbReference type="Rhea" id="RHEA:24813"/>
        <dbReference type="ChEBI" id="CHEBI:11851"/>
        <dbReference type="ChEBI" id="CHEBI:16810"/>
        <dbReference type="ChEBI" id="CHEBI:29985"/>
        <dbReference type="ChEBI" id="CHEBI:57762"/>
        <dbReference type="EC" id="2.6.1.42"/>
    </reaction>
</comment>
<feature type="transmembrane region" description="Helical" evidence="14">
    <location>
        <begin position="440"/>
        <end position="462"/>
    </location>
</feature>
<evidence type="ECO:0000256" key="11">
    <source>
        <dbReference type="ARBA" id="ARBA00049229"/>
    </source>
</evidence>
<dbReference type="GO" id="GO:0009082">
    <property type="term" value="P:branched-chain amino acid biosynthetic process"/>
    <property type="evidence" value="ECO:0007669"/>
    <property type="project" value="UniProtKB-KW"/>
</dbReference>
<keyword evidence="7 12" id="KW-0808">Transferase</keyword>
<keyword evidence="8 12" id="KW-0663">Pyridoxal phosphate</keyword>
<dbReference type="Proteomes" id="UP001150924">
    <property type="component" value="Unassembled WGS sequence"/>
</dbReference>
<dbReference type="PANTHER" id="PTHR42743">
    <property type="entry name" value="AMINO-ACID AMINOTRANSFERASE"/>
    <property type="match status" value="1"/>
</dbReference>
<dbReference type="EC" id="2.6.1.42" evidence="12"/>
<organism evidence="15 16">
    <name type="scientific">Nannocystis pusilla</name>
    <dbReference type="NCBI Taxonomy" id="889268"/>
    <lineage>
        <taxon>Bacteria</taxon>
        <taxon>Pseudomonadati</taxon>
        <taxon>Myxococcota</taxon>
        <taxon>Polyangia</taxon>
        <taxon>Nannocystales</taxon>
        <taxon>Nannocystaceae</taxon>
        <taxon>Nannocystis</taxon>
    </lineage>
</organism>
<dbReference type="SUPFAM" id="SSF56752">
    <property type="entry name" value="D-aminoacid aminotransferase-like PLP-dependent enzymes"/>
    <property type="match status" value="1"/>
</dbReference>
<keyword evidence="14" id="KW-1133">Transmembrane helix</keyword>
<dbReference type="NCBIfam" id="NF005146">
    <property type="entry name" value="PRK06606.1"/>
    <property type="match status" value="1"/>
</dbReference>
<keyword evidence="14" id="KW-0472">Membrane</keyword>
<evidence type="ECO:0000256" key="4">
    <source>
        <dbReference type="ARBA" id="ARBA00005072"/>
    </source>
</evidence>
<dbReference type="PANTHER" id="PTHR42743:SF4">
    <property type="entry name" value="BRANCHED-CHAIN-AMINO-ACID AMINOTRANSFERASE-RELATED"/>
    <property type="match status" value="1"/>
</dbReference>
<keyword evidence="12" id="KW-0100">Branched-chain amino acid biosynthesis</keyword>
<dbReference type="NCBIfam" id="TIGR01122">
    <property type="entry name" value="ilvE_I"/>
    <property type="match status" value="1"/>
</dbReference>
<comment type="pathway">
    <text evidence="2 12">Amino-acid biosynthesis; L-isoleucine biosynthesis; L-isoleucine from 2-oxobutanoate: step 4/4.</text>
</comment>
<evidence type="ECO:0000313" key="15">
    <source>
        <dbReference type="EMBL" id="MCY1007861.1"/>
    </source>
</evidence>
<evidence type="ECO:0000256" key="12">
    <source>
        <dbReference type="RuleBase" id="RU364094"/>
    </source>
</evidence>
<evidence type="ECO:0000256" key="1">
    <source>
        <dbReference type="ARBA" id="ARBA00001933"/>
    </source>
</evidence>
<comment type="caution">
    <text evidence="15">The sequence shown here is derived from an EMBL/GenBank/DDBJ whole genome shotgun (WGS) entry which is preliminary data.</text>
</comment>
<keyword evidence="12" id="KW-0028">Amino-acid biosynthesis</keyword>
<dbReference type="Gene3D" id="3.30.470.10">
    <property type="match status" value="1"/>
</dbReference>
<evidence type="ECO:0000256" key="9">
    <source>
        <dbReference type="ARBA" id="ARBA00048212"/>
    </source>
</evidence>
<feature type="transmembrane region" description="Helical" evidence="14">
    <location>
        <begin position="489"/>
        <end position="511"/>
    </location>
</feature>
<keyword evidence="16" id="KW-1185">Reference proteome</keyword>
<evidence type="ECO:0000256" key="8">
    <source>
        <dbReference type="ARBA" id="ARBA00022898"/>
    </source>
</evidence>
<evidence type="ECO:0000256" key="2">
    <source>
        <dbReference type="ARBA" id="ARBA00004824"/>
    </source>
</evidence>
<reference evidence="15" key="1">
    <citation type="submission" date="2022-11" db="EMBL/GenBank/DDBJ databases">
        <title>Minimal conservation of predation-associated metabolite biosynthetic gene clusters underscores biosynthetic potential of Myxococcota including descriptions for ten novel species: Archangium lansinium sp. nov., Myxococcus landrumus sp. nov., Nannocystis bai.</title>
        <authorList>
            <person name="Ahearne A."/>
            <person name="Stevens C."/>
            <person name="Phillips K."/>
        </authorList>
    </citation>
    <scope>NUCLEOTIDE SEQUENCE</scope>
    <source>
        <strain evidence="15">Na p29</strain>
    </source>
</reference>
<accession>A0A9X3EQ95</accession>
<dbReference type="InterPro" id="IPR043132">
    <property type="entry name" value="BCAT-like_C"/>
</dbReference>
<feature type="transmembrane region" description="Helical" evidence="14">
    <location>
        <begin position="334"/>
        <end position="356"/>
    </location>
</feature>